<dbReference type="Proteomes" id="UP000196778">
    <property type="component" value="Unassembled WGS sequence"/>
</dbReference>
<keyword evidence="2" id="KW-0238">DNA-binding</keyword>
<dbReference type="SUPFAM" id="SSF46785">
    <property type="entry name" value="Winged helix' DNA-binding domain"/>
    <property type="match status" value="1"/>
</dbReference>
<sequence>MTAAGASGRGPAPLPDGAGPGPSSAPSPEQITALESALLGIVTEAKRTIHARAERIAPDMQRGTFTLFTQIARLEPISAGSLAELLSLDRSVVSRSAKTLVEAGLIERHPNPSDGRGAVFSASARGRAMLDEARSAESARLRTEMGNWSAADVTRLTELLSRLAASATRI</sequence>
<dbReference type="InterPro" id="IPR011991">
    <property type="entry name" value="ArsR-like_HTH"/>
</dbReference>
<evidence type="ECO:0000313" key="6">
    <source>
        <dbReference type="EMBL" id="SJN36591.1"/>
    </source>
</evidence>
<dbReference type="GO" id="GO:0003677">
    <property type="term" value="F:DNA binding"/>
    <property type="evidence" value="ECO:0007669"/>
    <property type="project" value="UniProtKB-KW"/>
</dbReference>
<keyword evidence="1" id="KW-0805">Transcription regulation</keyword>
<dbReference type="SMART" id="SM00347">
    <property type="entry name" value="HTH_MARR"/>
    <property type="match status" value="1"/>
</dbReference>
<evidence type="ECO:0000256" key="2">
    <source>
        <dbReference type="ARBA" id="ARBA00023125"/>
    </source>
</evidence>
<dbReference type="GO" id="GO:0006950">
    <property type="term" value="P:response to stress"/>
    <property type="evidence" value="ECO:0007669"/>
    <property type="project" value="TreeGrafter"/>
</dbReference>
<feature type="compositionally biased region" description="Low complexity" evidence="4">
    <location>
        <begin position="9"/>
        <end position="28"/>
    </location>
</feature>
<feature type="domain" description="HTH marR-type" evidence="5">
    <location>
        <begin position="35"/>
        <end position="165"/>
    </location>
</feature>
<evidence type="ECO:0000256" key="1">
    <source>
        <dbReference type="ARBA" id="ARBA00023015"/>
    </source>
</evidence>
<accession>A0A1R4JWE6</accession>
<proteinExistence type="predicted"/>
<dbReference type="PANTHER" id="PTHR33164">
    <property type="entry name" value="TRANSCRIPTIONAL REGULATOR, MARR FAMILY"/>
    <property type="match status" value="1"/>
</dbReference>
<evidence type="ECO:0000313" key="7">
    <source>
        <dbReference type="Proteomes" id="UP000196778"/>
    </source>
</evidence>
<reference evidence="7" key="1">
    <citation type="submission" date="2017-02" db="EMBL/GenBank/DDBJ databases">
        <authorList>
            <person name="Dridi B."/>
        </authorList>
    </citation>
    <scope>NUCLEOTIDE SEQUENCE [LARGE SCALE GENOMIC DNA]</scope>
    <source>
        <strain evidence="7">EB411</strain>
    </source>
</reference>
<dbReference type="InterPro" id="IPR000835">
    <property type="entry name" value="HTH_MarR-typ"/>
</dbReference>
<dbReference type="InterPro" id="IPR036390">
    <property type="entry name" value="WH_DNA-bd_sf"/>
</dbReference>
<protein>
    <submittedName>
        <fullName evidence="6">Transcriptional regulator, MarR family</fullName>
    </submittedName>
</protein>
<dbReference type="InterPro" id="IPR039422">
    <property type="entry name" value="MarR/SlyA-like"/>
</dbReference>
<dbReference type="PROSITE" id="PS01117">
    <property type="entry name" value="HTH_MARR_1"/>
    <property type="match status" value="1"/>
</dbReference>
<organism evidence="6 7">
    <name type="scientific">Mycetocola reblochoni REB411</name>
    <dbReference type="NCBI Taxonomy" id="1255698"/>
    <lineage>
        <taxon>Bacteria</taxon>
        <taxon>Bacillati</taxon>
        <taxon>Actinomycetota</taxon>
        <taxon>Actinomycetes</taxon>
        <taxon>Micrococcales</taxon>
        <taxon>Microbacteriaceae</taxon>
        <taxon>Mycetocola</taxon>
    </lineage>
</organism>
<keyword evidence="7" id="KW-1185">Reference proteome</keyword>
<dbReference type="Pfam" id="PF12802">
    <property type="entry name" value="MarR_2"/>
    <property type="match status" value="1"/>
</dbReference>
<dbReference type="PROSITE" id="PS50995">
    <property type="entry name" value="HTH_MARR_2"/>
    <property type="match status" value="1"/>
</dbReference>
<dbReference type="PANTHER" id="PTHR33164:SF57">
    <property type="entry name" value="MARR-FAMILY TRANSCRIPTIONAL REGULATOR"/>
    <property type="match status" value="1"/>
</dbReference>
<dbReference type="CDD" id="cd00090">
    <property type="entry name" value="HTH_ARSR"/>
    <property type="match status" value="1"/>
</dbReference>
<keyword evidence="3" id="KW-0804">Transcription</keyword>
<gene>
    <name evidence="6" type="ORF">FM119_10000</name>
</gene>
<dbReference type="Gene3D" id="1.10.10.10">
    <property type="entry name" value="Winged helix-like DNA-binding domain superfamily/Winged helix DNA-binding domain"/>
    <property type="match status" value="1"/>
</dbReference>
<evidence type="ECO:0000256" key="4">
    <source>
        <dbReference type="SAM" id="MobiDB-lite"/>
    </source>
</evidence>
<feature type="region of interest" description="Disordered" evidence="4">
    <location>
        <begin position="1"/>
        <end position="29"/>
    </location>
</feature>
<dbReference type="InterPro" id="IPR023187">
    <property type="entry name" value="Tscrpt_reg_MarR-type_CS"/>
</dbReference>
<dbReference type="PRINTS" id="PR00598">
    <property type="entry name" value="HTHMARR"/>
</dbReference>
<dbReference type="GO" id="GO:0003700">
    <property type="term" value="F:DNA-binding transcription factor activity"/>
    <property type="evidence" value="ECO:0007669"/>
    <property type="project" value="InterPro"/>
</dbReference>
<evidence type="ECO:0000256" key="3">
    <source>
        <dbReference type="ARBA" id="ARBA00023163"/>
    </source>
</evidence>
<dbReference type="RefSeq" id="WP_087137685.1">
    <property type="nucleotide sequence ID" value="NZ_FUKR01000056.1"/>
</dbReference>
<dbReference type="OrthoDB" id="9154853at2"/>
<name>A0A1R4JWE6_9MICO</name>
<dbReference type="AlphaFoldDB" id="A0A1R4JWE6"/>
<dbReference type="InterPro" id="IPR036388">
    <property type="entry name" value="WH-like_DNA-bd_sf"/>
</dbReference>
<evidence type="ECO:0000259" key="5">
    <source>
        <dbReference type="PROSITE" id="PS50995"/>
    </source>
</evidence>
<dbReference type="EMBL" id="FUKR01000056">
    <property type="protein sequence ID" value="SJN36591.1"/>
    <property type="molecule type" value="Genomic_DNA"/>
</dbReference>